<dbReference type="SUPFAM" id="SSF48498">
    <property type="entry name" value="Tetracyclin repressor-like, C-terminal domain"/>
    <property type="match status" value="1"/>
</dbReference>
<dbReference type="InterPro" id="IPR009057">
    <property type="entry name" value="Homeodomain-like_sf"/>
</dbReference>
<dbReference type="Pfam" id="PF00440">
    <property type="entry name" value="TetR_N"/>
    <property type="match status" value="1"/>
</dbReference>
<dbReference type="RefSeq" id="WP_093204667.1">
    <property type="nucleotide sequence ID" value="NZ_FNGS01000006.1"/>
</dbReference>
<proteinExistence type="predicted"/>
<keyword evidence="1 2" id="KW-0238">DNA-binding</keyword>
<dbReference type="PANTHER" id="PTHR30328">
    <property type="entry name" value="TRANSCRIPTIONAL REPRESSOR"/>
    <property type="match status" value="1"/>
</dbReference>
<dbReference type="PANTHER" id="PTHR30328:SF54">
    <property type="entry name" value="HTH-TYPE TRANSCRIPTIONAL REPRESSOR SCO4008"/>
    <property type="match status" value="1"/>
</dbReference>
<gene>
    <name evidence="4" type="ORF">SAMN04488090_3323</name>
</gene>
<dbReference type="EMBL" id="FNGS01000006">
    <property type="protein sequence ID" value="SDM39754.1"/>
    <property type="molecule type" value="Genomic_DNA"/>
</dbReference>
<evidence type="ECO:0000313" key="4">
    <source>
        <dbReference type="EMBL" id="SDM39754.1"/>
    </source>
</evidence>
<dbReference type="SUPFAM" id="SSF46689">
    <property type="entry name" value="Homeodomain-like"/>
    <property type="match status" value="1"/>
</dbReference>
<feature type="domain" description="HTH tetR-type" evidence="3">
    <location>
        <begin position="3"/>
        <end position="63"/>
    </location>
</feature>
<dbReference type="InterPro" id="IPR050109">
    <property type="entry name" value="HTH-type_TetR-like_transc_reg"/>
</dbReference>
<evidence type="ECO:0000259" key="3">
    <source>
        <dbReference type="PROSITE" id="PS50977"/>
    </source>
</evidence>
<sequence length="197" mass="22778">MEQSTEEKILLAAEEVFLREGYDGARMQQIADRAGINKALLHYYFRSKDKLFQTIFEQKFRTFFPKVEGLIRQDIPFLQKIYLFVDAYLKILSENPYVPHFIIHGIHKPEGKAFLKQIPPTLAAGFVGGYYAAQARGEVREVQPVQLLVSVMSMCVFPFLAKPIIREVTAMDEEAFQAFIQARAEEVKRYLERILLP</sequence>
<dbReference type="AlphaFoldDB" id="A0A1G9SWH6"/>
<dbReference type="STRING" id="563176.SAMN04488090_3323"/>
<dbReference type="GO" id="GO:0003677">
    <property type="term" value="F:DNA binding"/>
    <property type="evidence" value="ECO:0007669"/>
    <property type="project" value="UniProtKB-UniRule"/>
</dbReference>
<feature type="DNA-binding region" description="H-T-H motif" evidence="2">
    <location>
        <begin position="26"/>
        <end position="45"/>
    </location>
</feature>
<evidence type="ECO:0000256" key="2">
    <source>
        <dbReference type="PROSITE-ProRule" id="PRU00335"/>
    </source>
</evidence>
<protein>
    <submittedName>
        <fullName evidence="4">Transcriptional regulator, TetR family</fullName>
    </submittedName>
</protein>
<dbReference type="Proteomes" id="UP000198901">
    <property type="component" value="Unassembled WGS sequence"/>
</dbReference>
<evidence type="ECO:0000256" key="1">
    <source>
        <dbReference type="ARBA" id="ARBA00023125"/>
    </source>
</evidence>
<dbReference type="PRINTS" id="PR00455">
    <property type="entry name" value="HTHTETR"/>
</dbReference>
<organism evidence="4 5">
    <name type="scientific">Siphonobacter aquaeclarae</name>
    <dbReference type="NCBI Taxonomy" id="563176"/>
    <lineage>
        <taxon>Bacteria</taxon>
        <taxon>Pseudomonadati</taxon>
        <taxon>Bacteroidota</taxon>
        <taxon>Cytophagia</taxon>
        <taxon>Cytophagales</taxon>
        <taxon>Cytophagaceae</taxon>
        <taxon>Siphonobacter</taxon>
    </lineage>
</organism>
<reference evidence="4 5" key="1">
    <citation type="submission" date="2016-10" db="EMBL/GenBank/DDBJ databases">
        <authorList>
            <person name="de Groot N.N."/>
        </authorList>
    </citation>
    <scope>NUCLEOTIDE SEQUENCE [LARGE SCALE GENOMIC DNA]</scope>
    <source>
        <strain evidence="4 5">DSM 21668</strain>
    </source>
</reference>
<dbReference type="InterPro" id="IPR036271">
    <property type="entry name" value="Tet_transcr_reg_TetR-rel_C_sf"/>
</dbReference>
<name>A0A1G9SWH6_9BACT</name>
<dbReference type="InterPro" id="IPR001647">
    <property type="entry name" value="HTH_TetR"/>
</dbReference>
<dbReference type="OrthoDB" id="9789566at2"/>
<accession>A0A1G9SWH6</accession>
<keyword evidence="5" id="KW-1185">Reference proteome</keyword>
<dbReference type="Gene3D" id="1.10.357.10">
    <property type="entry name" value="Tetracycline Repressor, domain 2"/>
    <property type="match status" value="1"/>
</dbReference>
<evidence type="ECO:0000313" key="5">
    <source>
        <dbReference type="Proteomes" id="UP000198901"/>
    </source>
</evidence>
<dbReference type="PROSITE" id="PS50977">
    <property type="entry name" value="HTH_TETR_2"/>
    <property type="match status" value="1"/>
</dbReference>